<evidence type="ECO:0000313" key="2">
    <source>
        <dbReference type="Proteomes" id="UP001190464"/>
    </source>
</evidence>
<name>A0ABN9N925_9MYCO</name>
<dbReference type="Proteomes" id="UP001190464">
    <property type="component" value="Chromosome"/>
</dbReference>
<reference evidence="1 2" key="1">
    <citation type="submission" date="2023-08" db="EMBL/GenBank/DDBJ databases">
        <authorList>
            <person name="Folkvardsen B D."/>
            <person name="Norman A."/>
        </authorList>
    </citation>
    <scope>NUCLEOTIDE SEQUENCE [LARGE SCALE GENOMIC DNA]</scope>
    <source>
        <strain evidence="1 2">Mu0102</strain>
    </source>
</reference>
<protein>
    <recommendedName>
        <fullName evidence="3">PE-PGRS family protein</fullName>
    </recommendedName>
</protein>
<sequence length="564" mass="58317">MRFPGRRPGGAQVKTRRCAVNVGGVMVAALAVGMTPLVPVPQSHADVVPDALDPSFWNSDPWGFELPGSAAAGDLAVGWHDDLYLPLHDLIEDFIHNSANAGLLSVINSPFELLFGRGLIADGLDGLTIGNGSINGTAGGLLFGDGGNGIDGGYGGAAGMFGNGGAGGNGTVAHFDGGGQFVDAAPGGAGGRGGWLFGDGGDGGFGGPGWPEGSGIHATRGGDGGAGGDGGWFGFGGHGGAGGGSYLGAQGGFGGWGGNAGFLLGNGGNGGAGGIAPMPGGSGLPGTGGLIGINGIWDEGSGNFDPGDDSNPSGPWPVLENPVSMTAKDWYKSYVDDYYKPLLSSLGNQTTTTLPDWYKSYLENYESTLLNSTVAAIQSQYGVANANWARSFLESYFDHLFADDFWLAMNYRPGMDLDEWVAQYNSLMATRQADALEALWQARIAPPWLDPIGNPQGWSFWMSSLLMTSDNLRMGNYSGNWLLNNPVSQTLYWAGERVENVATWAGTPMRNFLIGIDEQIRAADRDIVNGNISTSNNPIIAVGRFFYGIGSGISGAFDMLIPGS</sequence>
<organism evidence="1 2">
    <name type="scientific">[Mycobacterium] holstebronense</name>
    <dbReference type="NCBI Taxonomy" id="3064288"/>
    <lineage>
        <taxon>Bacteria</taxon>
        <taxon>Bacillati</taxon>
        <taxon>Actinomycetota</taxon>
        <taxon>Actinomycetes</taxon>
        <taxon>Mycobacteriales</taxon>
        <taxon>Mycobacteriaceae</taxon>
        <taxon>Mycolicibacterium</taxon>
    </lineage>
</organism>
<accession>A0ABN9N925</accession>
<keyword evidence="2" id="KW-1185">Reference proteome</keyword>
<dbReference type="RefSeq" id="WP_308486479.1">
    <property type="nucleotide sequence ID" value="NZ_OY726398.1"/>
</dbReference>
<gene>
    <name evidence="1" type="ORF">MU0102_001735</name>
</gene>
<proteinExistence type="predicted"/>
<evidence type="ECO:0000313" key="1">
    <source>
        <dbReference type="EMBL" id="CAJ1502420.1"/>
    </source>
</evidence>
<dbReference type="EMBL" id="OY726398">
    <property type="protein sequence ID" value="CAJ1502420.1"/>
    <property type="molecule type" value="Genomic_DNA"/>
</dbReference>
<evidence type="ECO:0008006" key="3">
    <source>
        <dbReference type="Google" id="ProtNLM"/>
    </source>
</evidence>